<dbReference type="Pfam" id="PF00240">
    <property type="entry name" value="ubiquitin"/>
    <property type="match status" value="1"/>
</dbReference>
<evidence type="ECO:0000313" key="2">
    <source>
        <dbReference type="EMBL" id="CAG8533876.1"/>
    </source>
</evidence>
<dbReference type="Proteomes" id="UP000789375">
    <property type="component" value="Unassembled WGS sequence"/>
</dbReference>
<keyword evidence="3" id="KW-1185">Reference proteome</keyword>
<dbReference type="InterPro" id="IPR029071">
    <property type="entry name" value="Ubiquitin-like_domsf"/>
</dbReference>
<dbReference type="CDD" id="cd17039">
    <property type="entry name" value="Ubl_ubiquitin_like"/>
    <property type="match status" value="1"/>
</dbReference>
<proteinExistence type="predicted"/>
<evidence type="ECO:0000259" key="1">
    <source>
        <dbReference type="Pfam" id="PF00240"/>
    </source>
</evidence>
<gene>
    <name evidence="2" type="ORF">FMOSSE_LOCUS5641</name>
</gene>
<dbReference type="InterPro" id="IPR000626">
    <property type="entry name" value="Ubiquitin-like_dom"/>
</dbReference>
<organism evidence="2 3">
    <name type="scientific">Funneliformis mosseae</name>
    <name type="common">Endomycorrhizal fungus</name>
    <name type="synonym">Glomus mosseae</name>
    <dbReference type="NCBI Taxonomy" id="27381"/>
    <lineage>
        <taxon>Eukaryota</taxon>
        <taxon>Fungi</taxon>
        <taxon>Fungi incertae sedis</taxon>
        <taxon>Mucoromycota</taxon>
        <taxon>Glomeromycotina</taxon>
        <taxon>Glomeromycetes</taxon>
        <taxon>Glomerales</taxon>
        <taxon>Glomeraceae</taxon>
        <taxon>Funneliformis</taxon>
    </lineage>
</organism>
<name>A0A9N9FG85_FUNMO</name>
<dbReference type="EMBL" id="CAJVPP010001096">
    <property type="protein sequence ID" value="CAG8533876.1"/>
    <property type="molecule type" value="Genomic_DNA"/>
</dbReference>
<protein>
    <submittedName>
        <fullName evidence="2">1191_t:CDS:1</fullName>
    </submittedName>
</protein>
<reference evidence="2" key="1">
    <citation type="submission" date="2021-06" db="EMBL/GenBank/DDBJ databases">
        <authorList>
            <person name="Kallberg Y."/>
            <person name="Tangrot J."/>
            <person name="Rosling A."/>
        </authorList>
    </citation>
    <scope>NUCLEOTIDE SEQUENCE</scope>
    <source>
        <strain evidence="2">87-6 pot B 2015</strain>
    </source>
</reference>
<dbReference type="AlphaFoldDB" id="A0A9N9FG85"/>
<comment type="caution">
    <text evidence="2">The sequence shown here is derived from an EMBL/GenBank/DDBJ whole genome shotgun (WGS) entry which is preliminary data.</text>
</comment>
<sequence length="197" mass="22245">MSNGLMDIMDAEIVNKSHSHAPEFSLQALSIVWTVSQTPTLIVKFNSLSKITDKRIVTHDEYLLLLQNDNNSVYNYQLFDFNSLHETYLVKGPDSSDNVIDEEATSSDDDIVSSHDVEIENSTNHIIIENIFIKKFLGGILTIKDLNENSTVSQLKNKIYEVEGISPDDQCLIIGNIFIKRLSGETITFRNITRIPP</sequence>
<evidence type="ECO:0000313" key="3">
    <source>
        <dbReference type="Proteomes" id="UP000789375"/>
    </source>
</evidence>
<feature type="domain" description="Ubiquitin-like" evidence="1">
    <location>
        <begin position="131"/>
        <end position="173"/>
    </location>
</feature>
<dbReference type="Gene3D" id="3.10.20.90">
    <property type="entry name" value="Phosphatidylinositol 3-kinase Catalytic Subunit, Chain A, domain 1"/>
    <property type="match status" value="1"/>
</dbReference>
<dbReference type="SUPFAM" id="SSF54236">
    <property type="entry name" value="Ubiquitin-like"/>
    <property type="match status" value="1"/>
</dbReference>
<accession>A0A9N9FG85</accession>